<dbReference type="InterPro" id="IPR048493">
    <property type="entry name" value="DUF1980_N"/>
</dbReference>
<dbReference type="OrthoDB" id="9770408at2"/>
<dbReference type="Pfam" id="PF09323">
    <property type="entry name" value="DUF1980"/>
    <property type="match status" value="1"/>
</dbReference>
<keyword evidence="1" id="KW-1133">Transmembrane helix</keyword>
<protein>
    <submittedName>
        <fullName evidence="4">Putative membrane protein</fullName>
    </submittedName>
</protein>
<feature type="transmembrane region" description="Helical" evidence="1">
    <location>
        <begin position="50"/>
        <end position="67"/>
    </location>
</feature>
<dbReference type="AlphaFoldDB" id="A0A1H8XIE7"/>
<evidence type="ECO:0000313" key="5">
    <source>
        <dbReference type="Proteomes" id="UP000198847"/>
    </source>
</evidence>
<dbReference type="RefSeq" id="WP_091750035.1">
    <property type="nucleotide sequence ID" value="NZ_FODY01000024.1"/>
</dbReference>
<feature type="transmembrane region" description="Helical" evidence="1">
    <location>
        <begin position="12"/>
        <end position="30"/>
    </location>
</feature>
<keyword evidence="5" id="KW-1185">Reference proteome</keyword>
<reference evidence="4 5" key="1">
    <citation type="submission" date="2016-10" db="EMBL/GenBank/DDBJ databases">
        <authorList>
            <person name="de Groot N.N."/>
        </authorList>
    </citation>
    <scope>NUCLEOTIDE SEQUENCE [LARGE SCALE GENOMIC DNA]</scope>
    <source>
        <strain evidence="4 5">DSM 13305</strain>
    </source>
</reference>
<dbReference type="STRING" id="112903.SAMN04490178_12430"/>
<dbReference type="PANTHER" id="PTHR40047:SF1">
    <property type="entry name" value="UPF0703 PROTEIN YCGQ"/>
    <property type="match status" value="1"/>
</dbReference>
<keyword evidence="1" id="KW-0812">Transmembrane</keyword>
<name>A0A1H8XIE7_9FIRM</name>
<evidence type="ECO:0000256" key="1">
    <source>
        <dbReference type="SAM" id="Phobius"/>
    </source>
</evidence>
<dbReference type="EMBL" id="FODY01000024">
    <property type="protein sequence ID" value="SEP39537.1"/>
    <property type="molecule type" value="Genomic_DNA"/>
</dbReference>
<dbReference type="InterPro" id="IPR015402">
    <property type="entry name" value="DUF1980"/>
</dbReference>
<keyword evidence="1" id="KW-0472">Membrane</keyword>
<dbReference type="PANTHER" id="PTHR40047">
    <property type="entry name" value="UPF0703 PROTEIN YCGQ"/>
    <property type="match status" value="1"/>
</dbReference>
<gene>
    <name evidence="4" type="ORF">SAMN04490178_12430</name>
</gene>
<evidence type="ECO:0000259" key="3">
    <source>
        <dbReference type="Pfam" id="PF21537"/>
    </source>
</evidence>
<dbReference type="Proteomes" id="UP000198847">
    <property type="component" value="Unassembled WGS sequence"/>
</dbReference>
<dbReference type="NCBIfam" id="TIGR03943">
    <property type="entry name" value="TIGR03943 family putative permease subunit"/>
    <property type="match status" value="1"/>
</dbReference>
<accession>A0A1H8XIE7</accession>
<sequence>MLFRIRLSFDAIIKTFILFGYLMFLTWLIGTNDIRLYINPRYLELTQMTVLVLFVLVIVQALQIIYIKKDNHCHHSSRIVRNWLGYIPFLVSLMLAFYLPSSTLDAKLVGTKGFNTGVIAVSEQALADFAATMQQMPVIEVTDENYINVISALRLQPEKYVGKQITITGFVYKDLSFPSSELALVRYVTFCCSADAVPSGILCQINDEQNYSIGTWLRVQGTLALSEQQNKTIPLVSVEKVTPIEEPLQPYIYP</sequence>
<evidence type="ECO:0000259" key="2">
    <source>
        <dbReference type="Pfam" id="PF09323"/>
    </source>
</evidence>
<dbReference type="InterPro" id="IPR052955">
    <property type="entry name" value="UPF0703_membrane_permease"/>
</dbReference>
<feature type="transmembrane region" description="Helical" evidence="1">
    <location>
        <begin position="79"/>
        <end position="99"/>
    </location>
</feature>
<feature type="domain" description="DUF1980" evidence="2">
    <location>
        <begin position="13"/>
        <end position="115"/>
    </location>
</feature>
<dbReference type="InterPro" id="IPR048447">
    <property type="entry name" value="DUF1980_C"/>
</dbReference>
<organism evidence="4 5">
    <name type="scientific">Propionispora vibrioides</name>
    <dbReference type="NCBI Taxonomy" id="112903"/>
    <lineage>
        <taxon>Bacteria</taxon>
        <taxon>Bacillati</taxon>
        <taxon>Bacillota</taxon>
        <taxon>Negativicutes</taxon>
        <taxon>Selenomonadales</taxon>
        <taxon>Sporomusaceae</taxon>
        <taxon>Propionispora</taxon>
    </lineage>
</organism>
<proteinExistence type="predicted"/>
<evidence type="ECO:0000313" key="4">
    <source>
        <dbReference type="EMBL" id="SEP39537.1"/>
    </source>
</evidence>
<feature type="domain" description="DUF1980" evidence="3">
    <location>
        <begin position="126"/>
        <end position="254"/>
    </location>
</feature>
<dbReference type="Pfam" id="PF21537">
    <property type="entry name" value="DUF1980_C"/>
    <property type="match status" value="1"/>
</dbReference>